<keyword evidence="2" id="KW-1185">Reference proteome</keyword>
<dbReference type="EMBL" id="CM023485">
    <property type="protein sequence ID" value="KAH6930510.1"/>
    <property type="molecule type" value="Genomic_DNA"/>
</dbReference>
<sequence length="109" mass="12407">MGTSARRRSLAADRICKGKYKVPHIVKQRRKESPQRIPSPSGYITAEAKGGGRSKSRSPSTVRRRCKSKSRSKSKFRSRNRNYQNHPLQMTHRPHLGNRVGNARSRVLA</sequence>
<organism evidence="1 2">
    <name type="scientific">Hyalomma asiaticum</name>
    <name type="common">Tick</name>
    <dbReference type="NCBI Taxonomy" id="266040"/>
    <lineage>
        <taxon>Eukaryota</taxon>
        <taxon>Metazoa</taxon>
        <taxon>Ecdysozoa</taxon>
        <taxon>Arthropoda</taxon>
        <taxon>Chelicerata</taxon>
        <taxon>Arachnida</taxon>
        <taxon>Acari</taxon>
        <taxon>Parasitiformes</taxon>
        <taxon>Ixodida</taxon>
        <taxon>Ixodoidea</taxon>
        <taxon>Ixodidae</taxon>
        <taxon>Hyalomminae</taxon>
        <taxon>Hyalomma</taxon>
    </lineage>
</organism>
<gene>
    <name evidence="1" type="ORF">HPB50_014373</name>
</gene>
<comment type="caution">
    <text evidence="1">The sequence shown here is derived from an EMBL/GenBank/DDBJ whole genome shotgun (WGS) entry which is preliminary data.</text>
</comment>
<proteinExistence type="predicted"/>
<dbReference type="Proteomes" id="UP000821845">
    <property type="component" value="Chromosome 5"/>
</dbReference>
<evidence type="ECO:0000313" key="1">
    <source>
        <dbReference type="EMBL" id="KAH6930510.1"/>
    </source>
</evidence>
<protein>
    <submittedName>
        <fullName evidence="1">Uncharacterized protein</fullName>
    </submittedName>
</protein>
<reference evidence="1" key="1">
    <citation type="submission" date="2020-05" db="EMBL/GenBank/DDBJ databases">
        <title>Large-scale comparative analyses of tick genomes elucidate their genetic diversity and vector capacities.</title>
        <authorList>
            <person name="Jia N."/>
            <person name="Wang J."/>
            <person name="Shi W."/>
            <person name="Du L."/>
            <person name="Sun Y."/>
            <person name="Zhan W."/>
            <person name="Jiang J."/>
            <person name="Wang Q."/>
            <person name="Zhang B."/>
            <person name="Ji P."/>
            <person name="Sakyi L.B."/>
            <person name="Cui X."/>
            <person name="Yuan T."/>
            <person name="Jiang B."/>
            <person name="Yang W."/>
            <person name="Lam T.T.-Y."/>
            <person name="Chang Q."/>
            <person name="Ding S."/>
            <person name="Wang X."/>
            <person name="Zhu J."/>
            <person name="Ruan X."/>
            <person name="Zhao L."/>
            <person name="Wei J."/>
            <person name="Que T."/>
            <person name="Du C."/>
            <person name="Cheng J."/>
            <person name="Dai P."/>
            <person name="Han X."/>
            <person name="Huang E."/>
            <person name="Gao Y."/>
            <person name="Liu J."/>
            <person name="Shao H."/>
            <person name="Ye R."/>
            <person name="Li L."/>
            <person name="Wei W."/>
            <person name="Wang X."/>
            <person name="Wang C."/>
            <person name="Yang T."/>
            <person name="Huo Q."/>
            <person name="Li W."/>
            <person name="Guo W."/>
            <person name="Chen H."/>
            <person name="Zhou L."/>
            <person name="Ni X."/>
            <person name="Tian J."/>
            <person name="Zhou Y."/>
            <person name="Sheng Y."/>
            <person name="Liu T."/>
            <person name="Pan Y."/>
            <person name="Xia L."/>
            <person name="Li J."/>
            <person name="Zhao F."/>
            <person name="Cao W."/>
        </authorList>
    </citation>
    <scope>NUCLEOTIDE SEQUENCE</scope>
    <source>
        <strain evidence="1">Hyas-2018</strain>
    </source>
</reference>
<name>A0ACB7S798_HYAAI</name>
<evidence type="ECO:0000313" key="2">
    <source>
        <dbReference type="Proteomes" id="UP000821845"/>
    </source>
</evidence>
<accession>A0ACB7S798</accession>